<feature type="chain" id="PRO_5025675386" description="DUF4148 domain-containing protein" evidence="1">
    <location>
        <begin position="31"/>
        <end position="98"/>
    </location>
</feature>
<feature type="signal peptide" evidence="1">
    <location>
        <begin position="1"/>
        <end position="30"/>
    </location>
</feature>
<dbReference type="AlphaFoldDB" id="A0A6C1B3V2"/>
<name>A0A6C1B3V2_9RHOO</name>
<dbReference type="Proteomes" id="UP000501991">
    <property type="component" value="Chromosome"/>
</dbReference>
<dbReference type="PROSITE" id="PS51318">
    <property type="entry name" value="TAT"/>
    <property type="match status" value="1"/>
</dbReference>
<dbReference type="RefSeq" id="WP_173764690.1">
    <property type="nucleotide sequence ID" value="NZ_CP048836.1"/>
</dbReference>
<gene>
    <name evidence="2" type="ORF">G3580_07635</name>
</gene>
<proteinExistence type="predicted"/>
<dbReference type="KEGG" id="azq:G3580_07635"/>
<accession>A0A6C1B3V2</accession>
<organism evidence="2 3">
    <name type="scientific">Nitrogeniibacter mangrovi</name>
    <dbReference type="NCBI Taxonomy" id="2016596"/>
    <lineage>
        <taxon>Bacteria</taxon>
        <taxon>Pseudomonadati</taxon>
        <taxon>Pseudomonadota</taxon>
        <taxon>Betaproteobacteria</taxon>
        <taxon>Rhodocyclales</taxon>
        <taxon>Zoogloeaceae</taxon>
        <taxon>Nitrogeniibacter</taxon>
    </lineage>
</organism>
<dbReference type="EMBL" id="CP048836">
    <property type="protein sequence ID" value="QID17525.1"/>
    <property type="molecule type" value="Genomic_DNA"/>
</dbReference>
<evidence type="ECO:0000313" key="2">
    <source>
        <dbReference type="EMBL" id="QID17525.1"/>
    </source>
</evidence>
<keyword evidence="1" id="KW-0732">Signal</keyword>
<evidence type="ECO:0008006" key="4">
    <source>
        <dbReference type="Google" id="ProtNLM"/>
    </source>
</evidence>
<keyword evidence="3" id="KW-1185">Reference proteome</keyword>
<evidence type="ECO:0000313" key="3">
    <source>
        <dbReference type="Proteomes" id="UP000501991"/>
    </source>
</evidence>
<evidence type="ECO:0000256" key="1">
    <source>
        <dbReference type="SAM" id="SignalP"/>
    </source>
</evidence>
<protein>
    <recommendedName>
        <fullName evidence="4">DUF4148 domain-containing protein</fullName>
    </recommendedName>
</protein>
<dbReference type="InterPro" id="IPR006311">
    <property type="entry name" value="TAT_signal"/>
</dbReference>
<reference evidence="2 3" key="1">
    <citation type="submission" date="2020-02" db="EMBL/GenBank/DDBJ databases">
        <title>Nitrogenibacter mangrovi gen. nov., sp. nov. isolated from mangrove sediment, a denitrifying betaproteobacterium.</title>
        <authorList>
            <person name="Liao H."/>
            <person name="Tian Y."/>
        </authorList>
    </citation>
    <scope>NUCLEOTIDE SEQUENCE [LARGE SCALE GENOMIC DNA]</scope>
    <source>
        <strain evidence="2 3">M9-3-2</strain>
    </source>
</reference>
<sequence length="98" mass="11077">MTKFRSCFLTRSILAAAGAVLLAGAAPAFADGTDRLATQDQDRMRRADVRATVASFAHIDSKQIGERRSLSEEERLEMRRQIDEAIRKAYGRRHLQRD</sequence>